<organism evidence="3 4">
    <name type="scientific">Eikenella exigua</name>
    <dbReference type="NCBI Taxonomy" id="2528037"/>
    <lineage>
        <taxon>Bacteria</taxon>
        <taxon>Pseudomonadati</taxon>
        <taxon>Pseudomonadota</taxon>
        <taxon>Betaproteobacteria</taxon>
        <taxon>Neisseriales</taxon>
        <taxon>Neisseriaceae</taxon>
        <taxon>Eikenella</taxon>
    </lineage>
</organism>
<feature type="compositionally biased region" description="Polar residues" evidence="1">
    <location>
        <begin position="22"/>
        <end position="34"/>
    </location>
</feature>
<proteinExistence type="predicted"/>
<feature type="region of interest" description="Disordered" evidence="1">
    <location>
        <begin position="22"/>
        <end position="41"/>
    </location>
</feature>
<evidence type="ECO:0000256" key="1">
    <source>
        <dbReference type="SAM" id="MobiDB-lite"/>
    </source>
</evidence>
<sequence>MKQCLLALALISVLAACGGQTNSSAPAQSTDTSSTQPVAASVAQPAATAPALDSVLADPKVGDLYAAKISAFSDQGFSRNGKEQSVAYGLMKVVEVQSNHIIVITEDAAWEVPEGAKQDLNGNLSNITWDESERIQIKRDELPRMVADGRIVETRRLDK</sequence>
<dbReference type="RefSeq" id="WP_067441098.1">
    <property type="nucleotide sequence ID" value="NZ_CP038018.1"/>
</dbReference>
<keyword evidence="4" id="KW-1185">Reference proteome</keyword>
<evidence type="ECO:0000313" key="4">
    <source>
        <dbReference type="Proteomes" id="UP000326695"/>
    </source>
</evidence>
<dbReference type="Proteomes" id="UP000326695">
    <property type="component" value="Chromosome"/>
</dbReference>
<dbReference type="EMBL" id="CP038018">
    <property type="protein sequence ID" value="QED92513.1"/>
    <property type="molecule type" value="Genomic_DNA"/>
</dbReference>
<name>A0AAX1F9U9_9NEIS</name>
<accession>A0AAX1F9U9</accession>
<dbReference type="KEGG" id="eex:EZJ17_07765"/>
<feature type="signal peptide" evidence="2">
    <location>
        <begin position="1"/>
        <end position="27"/>
    </location>
</feature>
<evidence type="ECO:0000256" key="2">
    <source>
        <dbReference type="SAM" id="SignalP"/>
    </source>
</evidence>
<evidence type="ECO:0000313" key="3">
    <source>
        <dbReference type="EMBL" id="QED92513.1"/>
    </source>
</evidence>
<dbReference type="AlphaFoldDB" id="A0AAX1F9U9"/>
<protein>
    <submittedName>
        <fullName evidence="3">Uncharacterized protein</fullName>
    </submittedName>
</protein>
<feature type="chain" id="PRO_5043735078" evidence="2">
    <location>
        <begin position="28"/>
        <end position="159"/>
    </location>
</feature>
<dbReference type="PROSITE" id="PS51257">
    <property type="entry name" value="PROKAR_LIPOPROTEIN"/>
    <property type="match status" value="1"/>
</dbReference>
<keyword evidence="2" id="KW-0732">Signal</keyword>
<reference evidence="4" key="1">
    <citation type="journal article" date="2019" name="J. Anim. Genet.">
        <title>Description and whole genome sequencing of Eikenella exigua sp. nov., isolated from brain abscess and blood.</title>
        <authorList>
            <person name="Stormo K.A."/>
            <person name="Nygaard R.M."/>
            <person name="Bruvold T.S."/>
            <person name="Dimmen G."/>
            <person name="Lindemann P.C."/>
            <person name="Jordal S."/>
            <person name="Kommedal O."/>
        </authorList>
    </citation>
    <scope>NUCLEOTIDE SEQUENCE [LARGE SCALE GENOMIC DNA]</scope>
    <source>
        <strain evidence="4">PXX</strain>
    </source>
</reference>
<gene>
    <name evidence="3" type="ORF">EZJ17_07765</name>
</gene>